<dbReference type="GeneID" id="65108327"/>
<dbReference type="EMBL" id="LC371242">
    <property type="protein sequence ID" value="BBC78188.1"/>
    <property type="molecule type" value="Genomic_DNA"/>
</dbReference>
<name>A0A2Z5ZC36_9CAUD</name>
<dbReference type="KEGG" id="vg:65108327"/>
<evidence type="ECO:0000313" key="1">
    <source>
        <dbReference type="EMBL" id="BBC78188.1"/>
    </source>
</evidence>
<reference evidence="1 2" key="1">
    <citation type="submission" date="2018-02" db="EMBL/GenBank/DDBJ databases">
        <title>Full genome sequencing of a novel polyvalent bacteriophage as one of T4-Family member.</title>
        <authorList>
            <person name="Kawasaki T."/>
            <person name="Saad A.M."/>
            <person name="Yamada T."/>
        </authorList>
    </citation>
    <scope>NUCLEOTIDE SEQUENCE [LARGE SCALE GENOMIC DNA]</scope>
    <source>
        <strain evidence="1 2">EcS1</strain>
    </source>
</reference>
<proteinExistence type="predicted"/>
<dbReference type="Proteomes" id="UP000250157">
    <property type="component" value="Segment"/>
</dbReference>
<evidence type="ECO:0000313" key="2">
    <source>
        <dbReference type="Proteomes" id="UP000250157"/>
    </source>
</evidence>
<keyword evidence="2" id="KW-1185">Reference proteome</keyword>
<accession>A0A2Z5ZC36</accession>
<organism evidence="1 2">
    <name type="scientific">Escherichia phage EcS1</name>
    <dbReference type="NCBI Taxonomy" id="2083276"/>
    <lineage>
        <taxon>Viruses</taxon>
        <taxon>Duplodnaviria</taxon>
        <taxon>Heunggongvirae</taxon>
        <taxon>Uroviricota</taxon>
        <taxon>Caudoviricetes</taxon>
        <taxon>Pantevenvirales</taxon>
        <taxon>Straboviridae</taxon>
        <taxon>Tevenvirinae</taxon>
        <taxon>Kagamiyamavirus</taxon>
        <taxon>Kagamiyamavirus ecs1</taxon>
    </lineage>
</organism>
<protein>
    <submittedName>
        <fullName evidence="1">Uncharacterized protein</fullName>
    </submittedName>
</protein>
<dbReference type="RefSeq" id="YP_010090835.1">
    <property type="nucleotide sequence ID" value="NC_055721.1"/>
</dbReference>
<sequence>MAVAVYIKSESGDSYLYSFEDSQSLDSIHSKLSENLDYFSPIADWTIAVSENSEYEESDVEETIREIYSLSWLGDDFND</sequence>